<feature type="chain" id="PRO_5012950355" evidence="6">
    <location>
        <begin position="24"/>
        <end position="525"/>
    </location>
</feature>
<feature type="domain" description="RagB/SusD" evidence="7">
    <location>
        <begin position="275"/>
        <end position="519"/>
    </location>
</feature>
<dbReference type="CDD" id="cd08977">
    <property type="entry name" value="SusD"/>
    <property type="match status" value="1"/>
</dbReference>
<name>A0A1K2IM45_9FLAO</name>
<keyword evidence="5" id="KW-0998">Cell outer membrane</keyword>
<evidence type="ECO:0000313" key="9">
    <source>
        <dbReference type="EMBL" id="SFZ93439.1"/>
    </source>
</evidence>
<feature type="signal peptide" evidence="6">
    <location>
        <begin position="1"/>
        <end position="23"/>
    </location>
</feature>
<sequence>MKKLFKRKLIFVLVLMLTLASCSEDFLNRPPEDSYNVDEFYQTIEQVQVATNALYAAPWFNFNTNTIWCIGELSSGNGRTWDPRNADFTNFAINGNHSTLTQAWESLYAVIAQANFVINTLPEFANPDIPQEVVNNAVGEARFIRATAYFYLVRVFGSIPIIADNNDYVLEPIVPRNPVEDVYKFIELDLEYAIANCYEKIRGANYDENAKVSSGSAKALLAKIYLYEENYPMAYQMADEVISSGEFKLFGGDAEDGDPSGSYYDLFTPENDNNPESIFALQWTSSSRYAEGNGIQSLFGPGGGFTGGSDGWSAVGPSPDLLEAYEDGDVRYYATITEPGAVYPNLNGGYTVPDNVDFQGTGHGLKKYVVGSAAAVSRDDGSGQTTSSNNTYILRYGDLLLIHAEAALKGGGSTSSGIESFNKIRRRAGLDEIAAPTLDDVFQERRIELAFEFEFWYDIVRRGPSFALDYLSNTDRGTFDSSVTPAVLNSEYFDATADDLLFPYPTTETQNNPALLQAPVPYDFN</sequence>
<evidence type="ECO:0000256" key="3">
    <source>
        <dbReference type="ARBA" id="ARBA00022729"/>
    </source>
</evidence>
<organism evidence="9 10">
    <name type="scientific">Flaviramulus basaltis</name>
    <dbReference type="NCBI Taxonomy" id="369401"/>
    <lineage>
        <taxon>Bacteria</taxon>
        <taxon>Pseudomonadati</taxon>
        <taxon>Bacteroidota</taxon>
        <taxon>Flavobacteriia</taxon>
        <taxon>Flavobacteriales</taxon>
        <taxon>Flavobacteriaceae</taxon>
        <taxon>Flaviramulus</taxon>
    </lineage>
</organism>
<dbReference type="Pfam" id="PF14322">
    <property type="entry name" value="SusD-like_3"/>
    <property type="match status" value="1"/>
</dbReference>
<dbReference type="SUPFAM" id="SSF48452">
    <property type="entry name" value="TPR-like"/>
    <property type="match status" value="1"/>
</dbReference>
<comment type="similarity">
    <text evidence="2">Belongs to the SusD family.</text>
</comment>
<evidence type="ECO:0000256" key="4">
    <source>
        <dbReference type="ARBA" id="ARBA00023136"/>
    </source>
</evidence>
<dbReference type="AlphaFoldDB" id="A0A1K2IM45"/>
<protein>
    <submittedName>
        <fullName evidence="9">Starch-binding associating with outer membrane</fullName>
    </submittedName>
</protein>
<reference evidence="9 10" key="1">
    <citation type="submission" date="2016-10" db="EMBL/GenBank/DDBJ databases">
        <authorList>
            <person name="de Groot N.N."/>
        </authorList>
    </citation>
    <scope>NUCLEOTIDE SEQUENCE [LARGE SCALE GENOMIC DNA]</scope>
    <source>
        <strain evidence="9 10">DSM 18180</strain>
    </source>
</reference>
<comment type="subcellular location">
    <subcellularLocation>
        <location evidence="1">Cell outer membrane</location>
    </subcellularLocation>
</comment>
<evidence type="ECO:0000256" key="5">
    <source>
        <dbReference type="ARBA" id="ARBA00023237"/>
    </source>
</evidence>
<dbReference type="Gene3D" id="1.25.40.390">
    <property type="match status" value="1"/>
</dbReference>
<keyword evidence="3 6" id="KW-0732">Signal</keyword>
<dbReference type="Proteomes" id="UP000182544">
    <property type="component" value="Unassembled WGS sequence"/>
</dbReference>
<dbReference type="EMBL" id="FPKV01000003">
    <property type="protein sequence ID" value="SFZ93439.1"/>
    <property type="molecule type" value="Genomic_DNA"/>
</dbReference>
<keyword evidence="10" id="KW-1185">Reference proteome</keyword>
<evidence type="ECO:0000256" key="1">
    <source>
        <dbReference type="ARBA" id="ARBA00004442"/>
    </source>
</evidence>
<dbReference type="InterPro" id="IPR012944">
    <property type="entry name" value="SusD_RagB_dom"/>
</dbReference>
<dbReference type="GO" id="GO:0009279">
    <property type="term" value="C:cell outer membrane"/>
    <property type="evidence" value="ECO:0007669"/>
    <property type="project" value="UniProtKB-SubCell"/>
</dbReference>
<dbReference type="RefSeq" id="WP_084647963.1">
    <property type="nucleotide sequence ID" value="NZ_FPKV01000003.1"/>
</dbReference>
<dbReference type="PROSITE" id="PS51257">
    <property type="entry name" value="PROKAR_LIPOPROTEIN"/>
    <property type="match status" value="1"/>
</dbReference>
<gene>
    <name evidence="9" type="ORF">SAMN05428642_103134</name>
</gene>
<dbReference type="OrthoDB" id="5694214at2"/>
<evidence type="ECO:0000259" key="7">
    <source>
        <dbReference type="Pfam" id="PF07980"/>
    </source>
</evidence>
<feature type="domain" description="SusD-like N-terminal" evidence="8">
    <location>
        <begin position="77"/>
        <end position="226"/>
    </location>
</feature>
<dbReference type="Pfam" id="PF07980">
    <property type="entry name" value="SusD_RagB"/>
    <property type="match status" value="1"/>
</dbReference>
<keyword evidence="4" id="KW-0472">Membrane</keyword>
<accession>A0A1K2IM45</accession>
<dbReference type="InterPro" id="IPR011990">
    <property type="entry name" value="TPR-like_helical_dom_sf"/>
</dbReference>
<evidence type="ECO:0000256" key="6">
    <source>
        <dbReference type="SAM" id="SignalP"/>
    </source>
</evidence>
<dbReference type="InterPro" id="IPR033985">
    <property type="entry name" value="SusD-like_N"/>
</dbReference>
<evidence type="ECO:0000313" key="10">
    <source>
        <dbReference type="Proteomes" id="UP000182544"/>
    </source>
</evidence>
<dbReference type="STRING" id="369401.SAMN05428642_103134"/>
<evidence type="ECO:0000256" key="2">
    <source>
        <dbReference type="ARBA" id="ARBA00006275"/>
    </source>
</evidence>
<proteinExistence type="inferred from homology"/>
<evidence type="ECO:0000259" key="8">
    <source>
        <dbReference type="Pfam" id="PF14322"/>
    </source>
</evidence>